<feature type="region of interest" description="Disordered" evidence="4">
    <location>
        <begin position="333"/>
        <end position="364"/>
    </location>
</feature>
<name>A0ABY8TL98_TETOB</name>
<evidence type="ECO:0000259" key="5">
    <source>
        <dbReference type="Pfam" id="PF09273"/>
    </source>
</evidence>
<proteinExistence type="predicted"/>
<keyword evidence="1" id="KW-0489">Methyltransferase</keyword>
<dbReference type="InterPro" id="IPR046341">
    <property type="entry name" value="SET_dom_sf"/>
</dbReference>
<evidence type="ECO:0000256" key="3">
    <source>
        <dbReference type="ARBA" id="ARBA00022691"/>
    </source>
</evidence>
<dbReference type="Pfam" id="PF09273">
    <property type="entry name" value="Rubis-subs-bind"/>
    <property type="match status" value="1"/>
</dbReference>
<dbReference type="Proteomes" id="UP001244341">
    <property type="component" value="Chromosome 1b"/>
</dbReference>
<dbReference type="Gene3D" id="3.90.1420.10">
    <property type="entry name" value="Rubisco LSMT, substrate-binding domain"/>
    <property type="match status" value="1"/>
</dbReference>
<sequence length="499" mass="53224">MQQQGCSVSGVGLFYEQQQGGSMSRELRATQDLAPGDVLITVPLASTIHYIDEQQQQQQQQQAAGSPTSSNSSDSNSSSRLAALRRLQCSVPAASDSGRGAWQFKVALEILYHYCQGPASPLHAYIQTLPGVQQGIPKPQIAMLYPQPQLQELQYNPLIGDAASQAYWWRQYSKEVLAALPGSADDPFGGQLVTQEQLGWALSLAMSRAFGFKRLGGWALVPLVDMANHALASNAEIRFGEDGVVRMMANKQVSAGAPILLKYGSHDNANLLLSYGFVLADNPADTFAWPLDMELLLAAIYQFVGGQLPPSGKAVDGLKTWQRTTLQHLGLLQANSSSSPSSSSSSSSEAAGSSTANGQQHQPEAAAAAAPLVVRIGGEPPVSPELLAAVRVVLATERSSVKGKSLEQLGDWQQPLSAAHEALVMKALVGLLTVLYKSFPTSIQADRAQLQQPAAAAAGGDALAAERHATAVQFRLGLKLLLERSTKDLIVRLKELLQQ</sequence>
<keyword evidence="2" id="KW-0808">Transferase</keyword>
<dbReference type="InterPro" id="IPR050600">
    <property type="entry name" value="SETD3_SETD6_MTase"/>
</dbReference>
<evidence type="ECO:0000313" key="7">
    <source>
        <dbReference type="Proteomes" id="UP001244341"/>
    </source>
</evidence>
<dbReference type="InterPro" id="IPR036464">
    <property type="entry name" value="Rubisco_LSMT_subst-bd_sf"/>
</dbReference>
<feature type="domain" description="Rubisco LSMT substrate-binding" evidence="5">
    <location>
        <begin position="374"/>
        <end position="479"/>
    </location>
</feature>
<gene>
    <name evidence="6" type="ORF">OEZ85_009140</name>
</gene>
<dbReference type="Gene3D" id="3.90.1410.10">
    <property type="entry name" value="set domain protein methyltransferase, domain 1"/>
    <property type="match status" value="1"/>
</dbReference>
<evidence type="ECO:0000256" key="1">
    <source>
        <dbReference type="ARBA" id="ARBA00022603"/>
    </source>
</evidence>
<dbReference type="SUPFAM" id="SSF81822">
    <property type="entry name" value="RuBisCo LSMT C-terminal, substrate-binding domain"/>
    <property type="match status" value="1"/>
</dbReference>
<keyword evidence="7" id="KW-1185">Reference proteome</keyword>
<keyword evidence="3" id="KW-0949">S-adenosyl-L-methionine</keyword>
<dbReference type="SUPFAM" id="SSF82199">
    <property type="entry name" value="SET domain"/>
    <property type="match status" value="1"/>
</dbReference>
<evidence type="ECO:0000313" key="6">
    <source>
        <dbReference type="EMBL" id="WIA09762.1"/>
    </source>
</evidence>
<protein>
    <recommendedName>
        <fullName evidence="5">Rubisco LSMT substrate-binding domain-containing protein</fullName>
    </recommendedName>
</protein>
<dbReference type="PANTHER" id="PTHR13271:SF140">
    <property type="entry name" value="SET DOMAIN-CONTAINING PROTEIN"/>
    <property type="match status" value="1"/>
</dbReference>
<evidence type="ECO:0000256" key="2">
    <source>
        <dbReference type="ARBA" id="ARBA00022679"/>
    </source>
</evidence>
<dbReference type="CDD" id="cd10527">
    <property type="entry name" value="SET_LSMT"/>
    <property type="match status" value="1"/>
</dbReference>
<dbReference type="EMBL" id="CP126208">
    <property type="protein sequence ID" value="WIA09762.1"/>
    <property type="molecule type" value="Genomic_DNA"/>
</dbReference>
<accession>A0ABY8TL98</accession>
<dbReference type="PANTHER" id="PTHR13271">
    <property type="entry name" value="UNCHARACTERIZED PUTATIVE METHYLTRANSFERASE"/>
    <property type="match status" value="1"/>
</dbReference>
<reference evidence="6 7" key="1">
    <citation type="submission" date="2023-05" db="EMBL/GenBank/DDBJ databases">
        <title>A 100% complete, gapless, phased diploid assembly of the Scenedesmus obliquus UTEX 3031 genome.</title>
        <authorList>
            <person name="Biondi T.C."/>
            <person name="Hanschen E.R."/>
            <person name="Kwon T."/>
            <person name="Eng W."/>
            <person name="Kruse C.P.S."/>
            <person name="Koehler S.I."/>
            <person name="Kunde Y."/>
            <person name="Gleasner C.D."/>
            <person name="You Mak K.T."/>
            <person name="Polle J."/>
            <person name="Hovde B.T."/>
            <person name="Starkenburg S.R."/>
        </authorList>
    </citation>
    <scope>NUCLEOTIDE SEQUENCE [LARGE SCALE GENOMIC DNA]</scope>
    <source>
        <strain evidence="6 7">DOE0152z</strain>
    </source>
</reference>
<feature type="compositionally biased region" description="Low complexity" evidence="4">
    <location>
        <begin position="336"/>
        <end position="354"/>
    </location>
</feature>
<organism evidence="6 7">
    <name type="scientific">Tetradesmus obliquus</name>
    <name type="common">Green alga</name>
    <name type="synonym">Acutodesmus obliquus</name>
    <dbReference type="NCBI Taxonomy" id="3088"/>
    <lineage>
        <taxon>Eukaryota</taxon>
        <taxon>Viridiplantae</taxon>
        <taxon>Chlorophyta</taxon>
        <taxon>core chlorophytes</taxon>
        <taxon>Chlorophyceae</taxon>
        <taxon>CS clade</taxon>
        <taxon>Sphaeropleales</taxon>
        <taxon>Scenedesmaceae</taxon>
        <taxon>Tetradesmus</taxon>
    </lineage>
</organism>
<evidence type="ECO:0000256" key="4">
    <source>
        <dbReference type="SAM" id="MobiDB-lite"/>
    </source>
</evidence>
<dbReference type="InterPro" id="IPR015353">
    <property type="entry name" value="Rubisco_LSMT_subst-bd"/>
</dbReference>
<feature type="region of interest" description="Disordered" evidence="4">
    <location>
        <begin position="53"/>
        <end position="77"/>
    </location>
</feature>